<dbReference type="AlphaFoldDB" id="A0AAD8MUF9"/>
<dbReference type="EMBL" id="JAUIZM010000004">
    <property type="protein sequence ID" value="KAK1389955.1"/>
    <property type="molecule type" value="Genomic_DNA"/>
</dbReference>
<keyword evidence="2" id="KW-1185">Reference proteome</keyword>
<evidence type="ECO:0000313" key="2">
    <source>
        <dbReference type="Proteomes" id="UP001237642"/>
    </source>
</evidence>
<organism evidence="1 2">
    <name type="scientific">Heracleum sosnowskyi</name>
    <dbReference type="NCBI Taxonomy" id="360622"/>
    <lineage>
        <taxon>Eukaryota</taxon>
        <taxon>Viridiplantae</taxon>
        <taxon>Streptophyta</taxon>
        <taxon>Embryophyta</taxon>
        <taxon>Tracheophyta</taxon>
        <taxon>Spermatophyta</taxon>
        <taxon>Magnoliopsida</taxon>
        <taxon>eudicotyledons</taxon>
        <taxon>Gunneridae</taxon>
        <taxon>Pentapetalae</taxon>
        <taxon>asterids</taxon>
        <taxon>campanulids</taxon>
        <taxon>Apiales</taxon>
        <taxon>Apiaceae</taxon>
        <taxon>Apioideae</taxon>
        <taxon>apioid superclade</taxon>
        <taxon>Tordylieae</taxon>
        <taxon>Tordyliinae</taxon>
        <taxon>Heracleum</taxon>
    </lineage>
</organism>
<accession>A0AAD8MUF9</accession>
<gene>
    <name evidence="1" type="ORF">POM88_018133</name>
</gene>
<evidence type="ECO:0000313" key="1">
    <source>
        <dbReference type="EMBL" id="KAK1389955.1"/>
    </source>
</evidence>
<proteinExistence type="predicted"/>
<dbReference type="Proteomes" id="UP001237642">
    <property type="component" value="Unassembled WGS sequence"/>
</dbReference>
<sequence length="186" mass="20682">MNRILKRPVLQAASSSLCKILRPNAYNISSCYYPSAGGQRNLCFQIPTNHVGSSDVCSTISAPLARPLHEIDENCKSKYYGVEKARGGSDSDIVTLMPISDEKGEEMEEHKEIERGDVINLPDLLFTKNRDYLVKYSDNQRVMAEQLAGKVVVLFFVSLSDGSTGGFWGDYIRIHKDLGQGTYSHS</sequence>
<reference evidence="1" key="2">
    <citation type="submission" date="2023-05" db="EMBL/GenBank/DDBJ databases">
        <authorList>
            <person name="Schelkunov M.I."/>
        </authorList>
    </citation>
    <scope>NUCLEOTIDE SEQUENCE</scope>
    <source>
        <strain evidence="1">Hsosn_3</strain>
        <tissue evidence="1">Leaf</tissue>
    </source>
</reference>
<name>A0AAD8MUF9_9APIA</name>
<reference evidence="1" key="1">
    <citation type="submission" date="2023-02" db="EMBL/GenBank/DDBJ databases">
        <title>Genome of toxic invasive species Heracleum sosnowskyi carries increased number of genes despite the absence of recent whole-genome duplications.</title>
        <authorList>
            <person name="Schelkunov M."/>
            <person name="Shtratnikova V."/>
            <person name="Makarenko M."/>
            <person name="Klepikova A."/>
            <person name="Omelchenko D."/>
            <person name="Novikova G."/>
            <person name="Obukhova E."/>
            <person name="Bogdanov V."/>
            <person name="Penin A."/>
            <person name="Logacheva M."/>
        </authorList>
    </citation>
    <scope>NUCLEOTIDE SEQUENCE</scope>
    <source>
        <strain evidence="1">Hsosn_3</strain>
        <tissue evidence="1">Leaf</tissue>
    </source>
</reference>
<comment type="caution">
    <text evidence="1">The sequence shown here is derived from an EMBL/GenBank/DDBJ whole genome shotgun (WGS) entry which is preliminary data.</text>
</comment>
<protein>
    <submittedName>
        <fullName evidence="1">Uncharacterized protein</fullName>
    </submittedName>
</protein>